<evidence type="ECO:0000256" key="5">
    <source>
        <dbReference type="ARBA" id="ARBA00022898"/>
    </source>
</evidence>
<dbReference type="InterPro" id="IPR015424">
    <property type="entry name" value="PyrdxlP-dep_Trfase"/>
</dbReference>
<feature type="non-terminal residue" evidence="6">
    <location>
        <position position="85"/>
    </location>
</feature>
<organism evidence="6 7">
    <name type="scientific">Alkalihalophilus pseudofirmus</name>
    <name type="common">Bacillus pseudofirmus</name>
    <dbReference type="NCBI Taxonomy" id="79885"/>
    <lineage>
        <taxon>Bacteria</taxon>
        <taxon>Bacillati</taxon>
        <taxon>Bacillota</taxon>
        <taxon>Bacilli</taxon>
        <taxon>Bacillales</taxon>
        <taxon>Bacillaceae</taxon>
        <taxon>Alkalihalophilus</taxon>
    </lineage>
</organism>
<dbReference type="InterPro" id="IPR005814">
    <property type="entry name" value="Aminotrans_3"/>
</dbReference>
<evidence type="ECO:0000256" key="4">
    <source>
        <dbReference type="ARBA" id="ARBA00022679"/>
    </source>
</evidence>
<dbReference type="Pfam" id="PF00202">
    <property type="entry name" value="Aminotran_3"/>
    <property type="match status" value="1"/>
</dbReference>
<dbReference type="InterPro" id="IPR015421">
    <property type="entry name" value="PyrdxlP-dep_Trfase_major"/>
</dbReference>
<protein>
    <submittedName>
        <fullName evidence="6">Aminotransferase class III-fold pyridoxal phosphate-dependent enzyme</fullName>
    </submittedName>
</protein>
<sequence length="85" mass="9360">MPGPRSKEIAERRNKYVPRGISNNCHSFVKKAQGAVVEDVDGNIYIDFAGAIGTINVGHSHPKVVSAIEEQASRFIHTGFNVMMY</sequence>
<dbReference type="GO" id="GO:0030170">
    <property type="term" value="F:pyridoxal phosphate binding"/>
    <property type="evidence" value="ECO:0007669"/>
    <property type="project" value="InterPro"/>
</dbReference>
<keyword evidence="3 6" id="KW-0032">Aminotransferase</keyword>
<dbReference type="GO" id="GO:0008483">
    <property type="term" value="F:transaminase activity"/>
    <property type="evidence" value="ECO:0007669"/>
    <property type="project" value="UniProtKB-KW"/>
</dbReference>
<gene>
    <name evidence="6" type="ORF">RYX45_23315</name>
</gene>
<dbReference type="EMBL" id="JAWJAY010000928">
    <property type="protein sequence ID" value="MDV2888096.1"/>
    <property type="molecule type" value="Genomic_DNA"/>
</dbReference>
<dbReference type="Gene3D" id="3.90.1150.10">
    <property type="entry name" value="Aspartate Aminotransferase, domain 1"/>
    <property type="match status" value="1"/>
</dbReference>
<dbReference type="GO" id="GO:0005829">
    <property type="term" value="C:cytosol"/>
    <property type="evidence" value="ECO:0007669"/>
    <property type="project" value="TreeGrafter"/>
</dbReference>
<keyword evidence="4" id="KW-0808">Transferase</keyword>
<dbReference type="PANTHER" id="PTHR43206:SF2">
    <property type="entry name" value="4-AMINOBUTYRATE AMINOTRANSFERASE GABT"/>
    <property type="match status" value="1"/>
</dbReference>
<dbReference type="InterPro" id="IPR015422">
    <property type="entry name" value="PyrdxlP-dep_Trfase_small"/>
</dbReference>
<comment type="similarity">
    <text evidence="2">Belongs to the class-III pyridoxal-phosphate-dependent aminotransferase family.</text>
</comment>
<dbReference type="PANTHER" id="PTHR43206">
    <property type="entry name" value="AMINOTRANSFERASE"/>
    <property type="match status" value="1"/>
</dbReference>
<comment type="cofactor">
    <cofactor evidence="1">
        <name>pyridoxal 5'-phosphate</name>
        <dbReference type="ChEBI" id="CHEBI:597326"/>
    </cofactor>
</comment>
<proteinExistence type="inferred from homology"/>
<evidence type="ECO:0000256" key="1">
    <source>
        <dbReference type="ARBA" id="ARBA00001933"/>
    </source>
</evidence>
<dbReference type="RefSeq" id="WP_323468129.1">
    <property type="nucleotide sequence ID" value="NZ_JAWJAY010000928.1"/>
</dbReference>
<evidence type="ECO:0000256" key="3">
    <source>
        <dbReference type="ARBA" id="ARBA00022576"/>
    </source>
</evidence>
<dbReference type="Proteomes" id="UP001285636">
    <property type="component" value="Unassembled WGS sequence"/>
</dbReference>
<dbReference type="AlphaFoldDB" id="A0AAJ2NT25"/>
<accession>A0AAJ2NT25</accession>
<name>A0AAJ2NT25_ALKPS</name>
<evidence type="ECO:0000256" key="2">
    <source>
        <dbReference type="ARBA" id="ARBA00008954"/>
    </source>
</evidence>
<evidence type="ECO:0000313" key="7">
    <source>
        <dbReference type="Proteomes" id="UP001285636"/>
    </source>
</evidence>
<reference evidence="6" key="1">
    <citation type="submission" date="2023-10" db="EMBL/GenBank/DDBJ databases">
        <title>Screening of Alkalihalophilus pseudofirmusBZ-TG-HK211 and Its Alleviation of Salt Stress on Rapeseed Growth.</title>
        <authorList>
            <person name="Zhao B."/>
            <person name="Guo T."/>
        </authorList>
    </citation>
    <scope>NUCLEOTIDE SEQUENCE</scope>
    <source>
        <strain evidence="6">BZ-TG-HK211</strain>
    </source>
</reference>
<dbReference type="SUPFAM" id="SSF53383">
    <property type="entry name" value="PLP-dependent transferases"/>
    <property type="match status" value="1"/>
</dbReference>
<keyword evidence="5" id="KW-0663">Pyridoxal phosphate</keyword>
<evidence type="ECO:0000313" key="6">
    <source>
        <dbReference type="EMBL" id="MDV2888096.1"/>
    </source>
</evidence>
<dbReference type="Gene3D" id="3.40.640.10">
    <property type="entry name" value="Type I PLP-dependent aspartate aminotransferase-like (Major domain)"/>
    <property type="match status" value="1"/>
</dbReference>
<dbReference type="GO" id="GO:0009450">
    <property type="term" value="P:gamma-aminobutyric acid catabolic process"/>
    <property type="evidence" value="ECO:0007669"/>
    <property type="project" value="TreeGrafter"/>
</dbReference>
<comment type="caution">
    <text evidence="6">The sequence shown here is derived from an EMBL/GenBank/DDBJ whole genome shotgun (WGS) entry which is preliminary data.</text>
</comment>